<dbReference type="AlphaFoldDB" id="A0AAD4KGX4"/>
<accession>A0AAD4KGX4</accession>
<dbReference type="RefSeq" id="XP_046067557.1">
    <property type="nucleotide sequence ID" value="XM_046217219.1"/>
</dbReference>
<dbReference type="SUPFAM" id="SSF54637">
    <property type="entry name" value="Thioesterase/thiol ester dehydrase-isomerase"/>
    <property type="match status" value="1"/>
</dbReference>
<dbReference type="EMBL" id="JAJTJA010000012">
    <property type="protein sequence ID" value="KAH8691465.1"/>
    <property type="molecule type" value="Genomic_DNA"/>
</dbReference>
<keyword evidence="3" id="KW-1185">Reference proteome</keyword>
<evidence type="ECO:0000313" key="3">
    <source>
        <dbReference type="Proteomes" id="UP001201262"/>
    </source>
</evidence>
<name>A0AAD4KGX4_9EURO</name>
<reference evidence="2" key="1">
    <citation type="submission" date="2021-12" db="EMBL/GenBank/DDBJ databases">
        <title>Convergent genome expansion in fungi linked to evolution of root-endophyte symbiosis.</title>
        <authorList>
            <consortium name="DOE Joint Genome Institute"/>
            <person name="Ke Y.-H."/>
            <person name="Bonito G."/>
            <person name="Liao H.-L."/>
            <person name="Looney B."/>
            <person name="Rojas-Flechas A."/>
            <person name="Nash J."/>
            <person name="Hameed K."/>
            <person name="Schadt C."/>
            <person name="Martin F."/>
            <person name="Crous P.W."/>
            <person name="Miettinen O."/>
            <person name="Magnuson J.K."/>
            <person name="Labbe J."/>
            <person name="Jacobson D."/>
            <person name="Doktycz M.J."/>
            <person name="Veneault-Fourrey C."/>
            <person name="Kuo A."/>
            <person name="Mondo S."/>
            <person name="Calhoun S."/>
            <person name="Riley R."/>
            <person name="Ohm R."/>
            <person name="LaButti K."/>
            <person name="Andreopoulos B."/>
            <person name="Pangilinan J."/>
            <person name="Nolan M."/>
            <person name="Tritt A."/>
            <person name="Clum A."/>
            <person name="Lipzen A."/>
            <person name="Daum C."/>
            <person name="Barry K."/>
            <person name="Grigoriev I.V."/>
            <person name="Vilgalys R."/>
        </authorList>
    </citation>
    <scope>NUCLEOTIDE SEQUENCE</scope>
    <source>
        <strain evidence="2">PMI_201</strain>
    </source>
</reference>
<comment type="caution">
    <text evidence="2">The sequence shown here is derived from an EMBL/GenBank/DDBJ whole genome shotgun (WGS) entry which is preliminary data.</text>
</comment>
<dbReference type="CDD" id="cd03443">
    <property type="entry name" value="PaaI_thioesterase"/>
    <property type="match status" value="1"/>
</dbReference>
<dbReference type="InterPro" id="IPR052061">
    <property type="entry name" value="PTE-AB_protein"/>
</dbReference>
<proteinExistence type="predicted"/>
<dbReference type="PANTHER" id="PTHR47260">
    <property type="entry name" value="UPF0644 PROTEIN PB2B4.06"/>
    <property type="match status" value="1"/>
</dbReference>
<dbReference type="InterPro" id="IPR029069">
    <property type="entry name" value="HotDog_dom_sf"/>
</dbReference>
<dbReference type="GeneID" id="70247506"/>
<evidence type="ECO:0000259" key="1">
    <source>
        <dbReference type="Pfam" id="PF03061"/>
    </source>
</evidence>
<dbReference type="InterPro" id="IPR006683">
    <property type="entry name" value="Thioestr_dom"/>
</dbReference>
<protein>
    <submittedName>
        <fullName evidence="2">HotDog domain-containing protein</fullName>
    </submittedName>
</protein>
<sequence length="203" mass="22339">MADKDVSHFQSIPWVSALLRDPSFVNITFTSRHPKSTTEDSFYARTLNTPSTISACLLQYRIPESSPVSSPTSSTPPTSTTHVQETRAFFTLGSDLNGYPGTLHGGMISTMLDECTGLLLTVRGELDDASMRNEDNLYSAPVTAYLNTTFKQPVPTPGTVVVRTKLLEVKDSRKWKIRADICDEKGTVLATGDCLFVRLKAKM</sequence>
<dbReference type="Pfam" id="PF03061">
    <property type="entry name" value="4HBT"/>
    <property type="match status" value="1"/>
</dbReference>
<evidence type="ECO:0000313" key="2">
    <source>
        <dbReference type="EMBL" id="KAH8691465.1"/>
    </source>
</evidence>
<organism evidence="2 3">
    <name type="scientific">Talaromyces proteolyticus</name>
    <dbReference type="NCBI Taxonomy" id="1131652"/>
    <lineage>
        <taxon>Eukaryota</taxon>
        <taxon>Fungi</taxon>
        <taxon>Dikarya</taxon>
        <taxon>Ascomycota</taxon>
        <taxon>Pezizomycotina</taxon>
        <taxon>Eurotiomycetes</taxon>
        <taxon>Eurotiomycetidae</taxon>
        <taxon>Eurotiales</taxon>
        <taxon>Trichocomaceae</taxon>
        <taxon>Talaromyces</taxon>
        <taxon>Talaromyces sect. Bacilispori</taxon>
    </lineage>
</organism>
<feature type="domain" description="Thioesterase" evidence="1">
    <location>
        <begin position="101"/>
        <end position="189"/>
    </location>
</feature>
<dbReference type="Proteomes" id="UP001201262">
    <property type="component" value="Unassembled WGS sequence"/>
</dbReference>
<dbReference type="Gene3D" id="3.10.129.10">
    <property type="entry name" value="Hotdog Thioesterase"/>
    <property type="match status" value="1"/>
</dbReference>
<gene>
    <name evidence="2" type="ORF">BGW36DRAFT_388381</name>
</gene>
<dbReference type="PANTHER" id="PTHR47260:SF6">
    <property type="entry name" value="THIOESTERASE DOMAIN-CONTAINING PROTEIN"/>
    <property type="match status" value="1"/>
</dbReference>